<protein>
    <submittedName>
        <fullName evidence="1">Uncharacterized protein</fullName>
    </submittedName>
</protein>
<gene>
    <name evidence="1" type="ORF">SDC9_212665</name>
</gene>
<name>A0A645JNG7_9ZZZZ</name>
<accession>A0A645JNG7</accession>
<dbReference type="AlphaFoldDB" id="A0A645JNG7"/>
<sequence length="65" mass="6953">MKAGFFKNDRVGSNLLFIDNSFVNVEASEVRPVVHGADDDLSAIACIDLHEVGHVITVISRNGAA</sequence>
<reference evidence="1" key="1">
    <citation type="submission" date="2019-08" db="EMBL/GenBank/DDBJ databases">
        <authorList>
            <person name="Kucharzyk K."/>
            <person name="Murdoch R.W."/>
            <person name="Higgins S."/>
            <person name="Loffler F."/>
        </authorList>
    </citation>
    <scope>NUCLEOTIDE SEQUENCE</scope>
</reference>
<dbReference type="EMBL" id="VSSQ01146434">
    <property type="protein sequence ID" value="MPN64887.1"/>
    <property type="molecule type" value="Genomic_DNA"/>
</dbReference>
<organism evidence="1">
    <name type="scientific">bioreactor metagenome</name>
    <dbReference type="NCBI Taxonomy" id="1076179"/>
    <lineage>
        <taxon>unclassified sequences</taxon>
        <taxon>metagenomes</taxon>
        <taxon>ecological metagenomes</taxon>
    </lineage>
</organism>
<evidence type="ECO:0000313" key="1">
    <source>
        <dbReference type="EMBL" id="MPN64887.1"/>
    </source>
</evidence>
<comment type="caution">
    <text evidence="1">The sequence shown here is derived from an EMBL/GenBank/DDBJ whole genome shotgun (WGS) entry which is preliminary data.</text>
</comment>
<proteinExistence type="predicted"/>